<dbReference type="AlphaFoldDB" id="A0AAV7AUW3"/>
<proteinExistence type="predicted"/>
<name>A0AAV7AUW3_ENGPU</name>
<keyword evidence="2" id="KW-1185">Reference proteome</keyword>
<comment type="caution">
    <text evidence="1">The sequence shown here is derived from an EMBL/GenBank/DDBJ whole genome shotgun (WGS) entry which is preliminary data.</text>
</comment>
<dbReference type="Proteomes" id="UP000824782">
    <property type="component" value="Unassembled WGS sequence"/>
</dbReference>
<sequence length="92" mass="10890">MILNIETFLVVQHCIVSDQERIMIYKLLLEMYKEVLSELLSEMKDIYDIYDTDDGIISSHSLLQAILHYLYIQEKRRSSSTVLKVFQGYILQ</sequence>
<evidence type="ECO:0000313" key="2">
    <source>
        <dbReference type="Proteomes" id="UP000824782"/>
    </source>
</evidence>
<accession>A0AAV7AUW3</accession>
<evidence type="ECO:0000313" key="1">
    <source>
        <dbReference type="EMBL" id="KAG8561898.1"/>
    </source>
</evidence>
<reference evidence="1" key="1">
    <citation type="thesis" date="2020" institute="ProQuest LLC" country="789 East Eisenhower Parkway, Ann Arbor, MI, USA">
        <title>Comparative Genomics and Chromosome Evolution.</title>
        <authorList>
            <person name="Mudd A.B."/>
        </authorList>
    </citation>
    <scope>NUCLEOTIDE SEQUENCE</scope>
    <source>
        <strain evidence="1">237g6f4</strain>
        <tissue evidence="1">Blood</tissue>
    </source>
</reference>
<protein>
    <submittedName>
        <fullName evidence="1">Uncharacterized protein</fullName>
    </submittedName>
</protein>
<dbReference type="EMBL" id="WNYA01000007">
    <property type="protein sequence ID" value="KAG8561898.1"/>
    <property type="molecule type" value="Genomic_DNA"/>
</dbReference>
<gene>
    <name evidence="1" type="ORF">GDO81_015520</name>
</gene>
<organism evidence="1 2">
    <name type="scientific">Engystomops pustulosus</name>
    <name type="common">Tungara frog</name>
    <name type="synonym">Physalaemus pustulosus</name>
    <dbReference type="NCBI Taxonomy" id="76066"/>
    <lineage>
        <taxon>Eukaryota</taxon>
        <taxon>Metazoa</taxon>
        <taxon>Chordata</taxon>
        <taxon>Craniata</taxon>
        <taxon>Vertebrata</taxon>
        <taxon>Euteleostomi</taxon>
        <taxon>Amphibia</taxon>
        <taxon>Batrachia</taxon>
        <taxon>Anura</taxon>
        <taxon>Neobatrachia</taxon>
        <taxon>Hyloidea</taxon>
        <taxon>Leptodactylidae</taxon>
        <taxon>Leiuperinae</taxon>
        <taxon>Engystomops</taxon>
    </lineage>
</organism>